<accession>A0A7M2Z2U8</accession>
<keyword evidence="12" id="KW-1185">Reference proteome</keyword>
<gene>
    <name evidence="10" type="primary">plsY</name>
    <name evidence="11" type="ORF">Gocc_0602</name>
</gene>
<evidence type="ECO:0000256" key="3">
    <source>
        <dbReference type="ARBA" id="ARBA00022679"/>
    </source>
</evidence>
<comment type="subcellular location">
    <subcellularLocation>
        <location evidence="10">Cell membrane</location>
        <topology evidence="10">Multi-pass membrane protein</topology>
    </subcellularLocation>
</comment>
<comment type="similarity">
    <text evidence="10">Belongs to the PlsY family.</text>
</comment>
<protein>
    <recommendedName>
        <fullName evidence="10">Glycerol-3-phosphate acyltransferase</fullName>
    </recommendedName>
    <alternativeName>
        <fullName evidence="10">Acyl-PO4 G3P acyltransferase</fullName>
    </alternativeName>
    <alternativeName>
        <fullName evidence="10">Acyl-phosphate--glycerol-3-phosphate acyltransferase</fullName>
    </alternativeName>
    <alternativeName>
        <fullName evidence="10">G3P acyltransferase</fullName>
        <shortName evidence="10">GPAT</shortName>
        <ecNumber evidence="10">2.3.1.275</ecNumber>
    </alternativeName>
    <alternativeName>
        <fullName evidence="10">Lysophosphatidic acid synthase</fullName>
        <shortName evidence="10">LPA synthase</shortName>
    </alternativeName>
</protein>
<keyword evidence="4 10" id="KW-0812">Transmembrane</keyword>
<dbReference type="UniPathway" id="UPA00085"/>
<dbReference type="AlphaFoldDB" id="A0A7M2Z2U8"/>
<dbReference type="Proteomes" id="UP000254134">
    <property type="component" value="Unassembled WGS sequence"/>
</dbReference>
<proteinExistence type="inferred from homology"/>
<comment type="caution">
    <text evidence="11">The sequence shown here is derived from an EMBL/GenBank/DDBJ whole genome shotgun (WGS) entry which is preliminary data.</text>
</comment>
<dbReference type="EC" id="2.3.1.275" evidence="10"/>
<evidence type="ECO:0000256" key="5">
    <source>
        <dbReference type="ARBA" id="ARBA00022989"/>
    </source>
</evidence>
<dbReference type="GO" id="GO:0005886">
    <property type="term" value="C:plasma membrane"/>
    <property type="evidence" value="ECO:0007669"/>
    <property type="project" value="UniProtKB-SubCell"/>
</dbReference>
<dbReference type="GO" id="GO:0008654">
    <property type="term" value="P:phospholipid biosynthetic process"/>
    <property type="evidence" value="ECO:0007669"/>
    <property type="project" value="UniProtKB-UniRule"/>
</dbReference>
<evidence type="ECO:0000256" key="8">
    <source>
        <dbReference type="ARBA" id="ARBA00023209"/>
    </source>
</evidence>
<keyword evidence="7 10" id="KW-0472">Membrane</keyword>
<evidence type="ECO:0000313" key="11">
    <source>
        <dbReference type="EMBL" id="RDI76183.1"/>
    </source>
</evidence>
<keyword evidence="2 10" id="KW-0444">Lipid biosynthesis</keyword>
<keyword evidence="8 10" id="KW-0594">Phospholipid biosynthesis</keyword>
<dbReference type="GO" id="GO:0043772">
    <property type="term" value="F:acyl-phosphate glycerol-3-phosphate acyltransferase activity"/>
    <property type="evidence" value="ECO:0007669"/>
    <property type="project" value="UniProtKB-UniRule"/>
</dbReference>
<comment type="pathway">
    <text evidence="10">Lipid metabolism; phospholipid metabolism.</text>
</comment>
<dbReference type="EMBL" id="QQZY01000001">
    <property type="protein sequence ID" value="RDI76183.1"/>
    <property type="molecule type" value="Genomic_DNA"/>
</dbReference>
<evidence type="ECO:0000256" key="6">
    <source>
        <dbReference type="ARBA" id="ARBA00023098"/>
    </source>
</evidence>
<dbReference type="PANTHER" id="PTHR30309">
    <property type="entry name" value="INNER MEMBRANE PROTEIN YGIH"/>
    <property type="match status" value="1"/>
</dbReference>
<evidence type="ECO:0000313" key="12">
    <source>
        <dbReference type="Proteomes" id="UP000254134"/>
    </source>
</evidence>
<evidence type="ECO:0000256" key="10">
    <source>
        <dbReference type="HAMAP-Rule" id="MF_01043"/>
    </source>
</evidence>
<feature type="transmembrane region" description="Helical" evidence="10">
    <location>
        <begin position="6"/>
        <end position="27"/>
    </location>
</feature>
<reference evidence="11 12" key="1">
    <citation type="submission" date="2018-07" db="EMBL/GenBank/DDBJ databases">
        <title>High-quality-draft genome sequence of Gaiella occulta.</title>
        <authorList>
            <person name="Severino R."/>
            <person name="Froufe H.J.C."/>
            <person name="Rainey F.A."/>
            <person name="Barroso C."/>
            <person name="Albuquerque L."/>
            <person name="Lobo-Da-Cunha A."/>
            <person name="Da Costa M.S."/>
            <person name="Egas C."/>
        </authorList>
    </citation>
    <scope>NUCLEOTIDE SEQUENCE [LARGE SCALE GENOMIC DNA]</scope>
    <source>
        <strain evidence="11 12">F2-233</strain>
    </source>
</reference>
<comment type="subunit">
    <text evidence="10">Probably interacts with PlsX.</text>
</comment>
<dbReference type="OrthoDB" id="9777124at2"/>
<comment type="function">
    <text evidence="10">Catalyzes the transfer of an acyl group from acyl-phosphate (acyl-PO(4)) to glycerol-3-phosphate (G3P) to form lysophosphatidic acid (LPA). This enzyme utilizes acyl-phosphate as fatty acyl donor, but not acyl-CoA or acyl-ACP.</text>
</comment>
<dbReference type="SMART" id="SM01207">
    <property type="entry name" value="G3P_acyltransf"/>
    <property type="match status" value="1"/>
</dbReference>
<feature type="transmembrane region" description="Helical" evidence="10">
    <location>
        <begin position="160"/>
        <end position="177"/>
    </location>
</feature>
<comment type="caution">
    <text evidence="10">Lacks conserved residue(s) required for the propagation of feature annotation.</text>
</comment>
<keyword evidence="5 10" id="KW-1133">Transmembrane helix</keyword>
<evidence type="ECO:0000256" key="2">
    <source>
        <dbReference type="ARBA" id="ARBA00022516"/>
    </source>
</evidence>
<evidence type="ECO:0000256" key="4">
    <source>
        <dbReference type="ARBA" id="ARBA00022692"/>
    </source>
</evidence>
<keyword evidence="1 10" id="KW-1003">Cell membrane</keyword>
<dbReference type="HAMAP" id="MF_01043">
    <property type="entry name" value="PlsY"/>
    <property type="match status" value="1"/>
</dbReference>
<comment type="catalytic activity">
    <reaction evidence="10">
        <text>an acyl phosphate + sn-glycerol 3-phosphate = a 1-acyl-sn-glycero-3-phosphate + phosphate</text>
        <dbReference type="Rhea" id="RHEA:34075"/>
        <dbReference type="ChEBI" id="CHEBI:43474"/>
        <dbReference type="ChEBI" id="CHEBI:57597"/>
        <dbReference type="ChEBI" id="CHEBI:57970"/>
        <dbReference type="ChEBI" id="CHEBI:59918"/>
        <dbReference type="EC" id="2.3.1.275"/>
    </reaction>
</comment>
<dbReference type="Pfam" id="PF02660">
    <property type="entry name" value="G3P_acyltransf"/>
    <property type="match status" value="1"/>
</dbReference>
<dbReference type="RefSeq" id="WP_114795020.1">
    <property type="nucleotide sequence ID" value="NZ_QQZY01000001.1"/>
</dbReference>
<evidence type="ECO:0000256" key="9">
    <source>
        <dbReference type="ARBA" id="ARBA00023264"/>
    </source>
</evidence>
<keyword evidence="3 10" id="KW-0808">Transferase</keyword>
<keyword evidence="11" id="KW-0012">Acyltransferase</keyword>
<dbReference type="NCBIfam" id="TIGR00023">
    <property type="entry name" value="glycerol-3-phosphate 1-O-acyltransferase PlsY"/>
    <property type="match status" value="1"/>
</dbReference>
<dbReference type="InterPro" id="IPR003811">
    <property type="entry name" value="G3P_acylTferase_PlsY"/>
</dbReference>
<keyword evidence="6 10" id="KW-0443">Lipid metabolism</keyword>
<feature type="transmembrane region" description="Helical" evidence="10">
    <location>
        <begin position="107"/>
        <end position="140"/>
    </location>
</feature>
<evidence type="ECO:0000256" key="1">
    <source>
        <dbReference type="ARBA" id="ARBA00022475"/>
    </source>
</evidence>
<name>A0A7M2Z2U8_9ACTN</name>
<dbReference type="PANTHER" id="PTHR30309:SF0">
    <property type="entry name" value="GLYCEROL-3-PHOSPHATE ACYLTRANSFERASE-RELATED"/>
    <property type="match status" value="1"/>
</dbReference>
<sequence length="203" mass="20902">MVTDAVIVVVGYLVGSIPFGVVVVRLARGEDIRAHGSGNIGASNVWRTYGRSLGIPVALLDVVKGLVPALVGLEVGGEWVGVLAGAAAMAGHARPVWLRFAKGGKMVATAGGVSFALAPVAAALCLLVWVATFALFRYASLASLVTAVALPALSLLLGEPWPTVALALAACAGVIVLHRENIRRLLDGSESRFSRSRRPTASA</sequence>
<evidence type="ECO:0000256" key="7">
    <source>
        <dbReference type="ARBA" id="ARBA00023136"/>
    </source>
</evidence>
<organism evidence="11 12">
    <name type="scientific">Gaiella occulta</name>
    <dbReference type="NCBI Taxonomy" id="1002870"/>
    <lineage>
        <taxon>Bacteria</taxon>
        <taxon>Bacillati</taxon>
        <taxon>Actinomycetota</taxon>
        <taxon>Thermoleophilia</taxon>
        <taxon>Gaiellales</taxon>
        <taxon>Gaiellaceae</taxon>
        <taxon>Gaiella</taxon>
    </lineage>
</organism>
<reference evidence="12" key="2">
    <citation type="journal article" date="2019" name="MicrobiologyOpen">
        <title>High-quality draft genome sequence of Gaiella occulta isolated from a 150 meter deep mineral water borehole and comparison with the genome sequences of other deep-branching lineages of the phylum Actinobacteria.</title>
        <authorList>
            <person name="Severino R."/>
            <person name="Froufe H.J.C."/>
            <person name="Barroso C."/>
            <person name="Albuquerque L."/>
            <person name="Lobo-da-Cunha A."/>
            <person name="da Costa M.S."/>
            <person name="Egas C."/>
        </authorList>
    </citation>
    <scope>NUCLEOTIDE SEQUENCE [LARGE SCALE GENOMIC DNA]</scope>
    <source>
        <strain evidence="12">F2-233</strain>
    </source>
</reference>
<keyword evidence="9 10" id="KW-1208">Phospholipid metabolism</keyword>